<protein>
    <submittedName>
        <fullName evidence="1">Uncharacterized protein</fullName>
    </submittedName>
</protein>
<evidence type="ECO:0000313" key="1">
    <source>
        <dbReference type="EMBL" id="KAI8434629.1"/>
    </source>
</evidence>
<keyword evidence="2" id="KW-1185">Reference proteome</keyword>
<evidence type="ECO:0000313" key="2">
    <source>
        <dbReference type="Proteomes" id="UP001064048"/>
    </source>
</evidence>
<proteinExistence type="predicted"/>
<sequence length="80" mass="9260">MVLVQVCSDAMMEDLSFVPDLPSGPLDTYRNAASFDWKRLKLALEGDIENLKLKRLQVTPRFFVRCSNHLVRYMVVNNDQ</sequence>
<dbReference type="EMBL" id="CM046105">
    <property type="protein sequence ID" value="KAI8434629.1"/>
    <property type="molecule type" value="Genomic_DNA"/>
</dbReference>
<dbReference type="Proteomes" id="UP001064048">
    <property type="component" value="Chromosome 5"/>
</dbReference>
<comment type="caution">
    <text evidence="1">The sequence shown here is derived from an EMBL/GenBank/DDBJ whole genome shotgun (WGS) entry which is preliminary data.</text>
</comment>
<reference evidence="1 2" key="1">
    <citation type="journal article" date="2022" name="Genome Biol. Evol.">
        <title>The Spruce Budworm Genome: Reconstructing the Evolutionary History of Antifreeze Proteins.</title>
        <authorList>
            <person name="Beliveau C."/>
            <person name="Gagne P."/>
            <person name="Picq S."/>
            <person name="Vernygora O."/>
            <person name="Keeling C.I."/>
            <person name="Pinkney K."/>
            <person name="Doucet D."/>
            <person name="Wen F."/>
            <person name="Johnston J.S."/>
            <person name="Maaroufi H."/>
            <person name="Boyle B."/>
            <person name="Laroche J."/>
            <person name="Dewar K."/>
            <person name="Juretic N."/>
            <person name="Blackburn G."/>
            <person name="Nisole A."/>
            <person name="Brunet B."/>
            <person name="Brandao M."/>
            <person name="Lumley L."/>
            <person name="Duan J."/>
            <person name="Quan G."/>
            <person name="Lucarotti C.J."/>
            <person name="Roe A.D."/>
            <person name="Sperling F.A.H."/>
            <person name="Levesque R.C."/>
            <person name="Cusson M."/>
        </authorList>
    </citation>
    <scope>NUCLEOTIDE SEQUENCE [LARGE SCALE GENOMIC DNA]</scope>
    <source>
        <strain evidence="1">Glfc:IPQL:Cfum</strain>
    </source>
</reference>
<gene>
    <name evidence="1" type="ORF">MSG28_003162</name>
</gene>
<accession>A0ACC0KDS0</accession>
<name>A0ACC0KDS0_CHOFU</name>
<organism evidence="1 2">
    <name type="scientific">Choristoneura fumiferana</name>
    <name type="common">Spruce budworm moth</name>
    <name type="synonym">Archips fumiferana</name>
    <dbReference type="NCBI Taxonomy" id="7141"/>
    <lineage>
        <taxon>Eukaryota</taxon>
        <taxon>Metazoa</taxon>
        <taxon>Ecdysozoa</taxon>
        <taxon>Arthropoda</taxon>
        <taxon>Hexapoda</taxon>
        <taxon>Insecta</taxon>
        <taxon>Pterygota</taxon>
        <taxon>Neoptera</taxon>
        <taxon>Endopterygota</taxon>
        <taxon>Lepidoptera</taxon>
        <taxon>Glossata</taxon>
        <taxon>Ditrysia</taxon>
        <taxon>Tortricoidea</taxon>
        <taxon>Tortricidae</taxon>
        <taxon>Tortricinae</taxon>
        <taxon>Choristoneura</taxon>
    </lineage>
</organism>